<dbReference type="PANTHER" id="PTHR36973">
    <property type="entry name" value="SLL1456 PROTEIN-RELATED"/>
    <property type="match status" value="1"/>
</dbReference>
<dbReference type="InterPro" id="IPR006342">
    <property type="entry name" value="FkbM_mtfrase"/>
</dbReference>
<dbReference type="GO" id="GO:0008171">
    <property type="term" value="F:O-methyltransferase activity"/>
    <property type="evidence" value="ECO:0007669"/>
    <property type="project" value="TreeGrafter"/>
</dbReference>
<feature type="domain" description="Methyltransferase FkbM" evidence="1">
    <location>
        <begin position="66"/>
        <end position="215"/>
    </location>
</feature>
<keyword evidence="2" id="KW-0808">Transferase</keyword>
<evidence type="ECO:0000313" key="3">
    <source>
        <dbReference type="Proteomes" id="UP001139447"/>
    </source>
</evidence>
<protein>
    <submittedName>
        <fullName evidence="2">FkbM family methyltransferase</fullName>
    </submittedName>
</protein>
<dbReference type="GO" id="GO:0032259">
    <property type="term" value="P:methylation"/>
    <property type="evidence" value="ECO:0007669"/>
    <property type="project" value="UniProtKB-KW"/>
</dbReference>
<dbReference type="Proteomes" id="UP001139447">
    <property type="component" value="Unassembled WGS sequence"/>
</dbReference>
<dbReference type="RefSeq" id="WP_243307158.1">
    <property type="nucleotide sequence ID" value="NZ_JALGBI010000001.1"/>
</dbReference>
<dbReference type="NCBIfam" id="TIGR01444">
    <property type="entry name" value="fkbM_fam"/>
    <property type="match status" value="1"/>
</dbReference>
<comment type="caution">
    <text evidence="2">The sequence shown here is derived from an EMBL/GenBank/DDBJ whole genome shotgun (WGS) entry which is preliminary data.</text>
</comment>
<evidence type="ECO:0000313" key="2">
    <source>
        <dbReference type="EMBL" id="MCJ0764501.1"/>
    </source>
</evidence>
<dbReference type="AlphaFoldDB" id="A0A9X1VVF7"/>
<dbReference type="PANTHER" id="PTHR36973:SF4">
    <property type="entry name" value="NODULATION PROTEIN"/>
    <property type="match status" value="1"/>
</dbReference>
<evidence type="ECO:0000259" key="1">
    <source>
        <dbReference type="Pfam" id="PF05050"/>
    </source>
</evidence>
<dbReference type="SUPFAM" id="SSF53335">
    <property type="entry name" value="S-adenosyl-L-methionine-dependent methyltransferases"/>
    <property type="match status" value="1"/>
</dbReference>
<organism evidence="2 3">
    <name type="scientific">Variovorax terrae</name>
    <dbReference type="NCBI Taxonomy" id="2923278"/>
    <lineage>
        <taxon>Bacteria</taxon>
        <taxon>Pseudomonadati</taxon>
        <taxon>Pseudomonadota</taxon>
        <taxon>Betaproteobacteria</taxon>
        <taxon>Burkholderiales</taxon>
        <taxon>Comamonadaceae</taxon>
        <taxon>Variovorax</taxon>
    </lineage>
</organism>
<proteinExistence type="predicted"/>
<sequence>MNAPQWIFNALRFIEKKAAYGQGKGYGSGTVKHEVALVASLLEQKPVLAVDMGGHSGTYTRELKRLFPHLPIHIFEPSTANIAKLKARHGNDKTIVINPCAISDTNGFTSFYSDKPGSGLGSLHKRKLDHYGMPFDVEEQVRTVRFDEYWIQVLDRCTIDILKMDIEGHELCALSAFGDALSATKVLQFEFGGTNIDSRTYFQDFFYLFSEAGFDLHRITPIGLEKITRYREADEFFFTINYLATNQRFLRSA</sequence>
<dbReference type="Pfam" id="PF05050">
    <property type="entry name" value="Methyltransf_21"/>
    <property type="match status" value="1"/>
</dbReference>
<reference evidence="2" key="1">
    <citation type="submission" date="2022-03" db="EMBL/GenBank/DDBJ databases">
        <authorList>
            <person name="Woo C.Y."/>
        </authorList>
    </citation>
    <scope>NUCLEOTIDE SEQUENCE</scope>
    <source>
        <strain evidence="2">CYS-02</strain>
    </source>
</reference>
<dbReference type="EMBL" id="JALGBI010000001">
    <property type="protein sequence ID" value="MCJ0764501.1"/>
    <property type="molecule type" value="Genomic_DNA"/>
</dbReference>
<dbReference type="Gene3D" id="3.40.50.150">
    <property type="entry name" value="Vaccinia Virus protein VP39"/>
    <property type="match status" value="1"/>
</dbReference>
<name>A0A9X1VVF7_9BURK</name>
<accession>A0A9X1VVF7</accession>
<dbReference type="InterPro" id="IPR029063">
    <property type="entry name" value="SAM-dependent_MTases_sf"/>
</dbReference>
<dbReference type="InterPro" id="IPR053188">
    <property type="entry name" value="FkbM_Methyltransferase"/>
</dbReference>
<gene>
    <name evidence="2" type="ORF">MMF98_14885</name>
</gene>
<keyword evidence="3" id="KW-1185">Reference proteome</keyword>
<keyword evidence="2" id="KW-0489">Methyltransferase</keyword>